<organism evidence="2 3">
    <name type="scientific">Knipowitschia caucasica</name>
    <name type="common">Caucasian dwarf goby</name>
    <name type="synonym">Pomatoschistus caucasicus</name>
    <dbReference type="NCBI Taxonomy" id="637954"/>
    <lineage>
        <taxon>Eukaryota</taxon>
        <taxon>Metazoa</taxon>
        <taxon>Chordata</taxon>
        <taxon>Craniata</taxon>
        <taxon>Vertebrata</taxon>
        <taxon>Euteleostomi</taxon>
        <taxon>Actinopterygii</taxon>
        <taxon>Neopterygii</taxon>
        <taxon>Teleostei</taxon>
        <taxon>Neoteleostei</taxon>
        <taxon>Acanthomorphata</taxon>
        <taxon>Gobiaria</taxon>
        <taxon>Gobiiformes</taxon>
        <taxon>Gobioidei</taxon>
        <taxon>Gobiidae</taxon>
        <taxon>Gobiinae</taxon>
        <taxon>Knipowitschia</taxon>
    </lineage>
</organism>
<dbReference type="Proteomes" id="UP001497482">
    <property type="component" value="Chromosome 22"/>
</dbReference>
<dbReference type="EMBL" id="OZ035844">
    <property type="protein sequence ID" value="CAL1598511.1"/>
    <property type="molecule type" value="Genomic_DNA"/>
</dbReference>
<dbReference type="AlphaFoldDB" id="A0AAV2LD51"/>
<reference evidence="2 3" key="1">
    <citation type="submission" date="2024-04" db="EMBL/GenBank/DDBJ databases">
        <authorList>
            <person name="Waldvogel A.-M."/>
            <person name="Schoenle A."/>
        </authorList>
    </citation>
    <scope>NUCLEOTIDE SEQUENCE [LARGE SCALE GENOMIC DNA]</scope>
</reference>
<evidence type="ECO:0000256" key="1">
    <source>
        <dbReference type="SAM" id="MobiDB-lite"/>
    </source>
</evidence>
<proteinExistence type="predicted"/>
<sequence length="117" mass="12434">MSGRPPLTTKTFPSAVSPAASSFLSAAMQPVHRETQPSTHHHLPHTGKTEVRLVSKCAAAEMDAQQRVFIMREESGASASPASPASPAGHSLSLGQLHLRRGITHTNETCPWPIYGG</sequence>
<feature type="region of interest" description="Disordered" evidence="1">
    <location>
        <begin position="23"/>
        <end position="48"/>
    </location>
</feature>
<name>A0AAV2LD51_KNICA</name>
<evidence type="ECO:0000313" key="3">
    <source>
        <dbReference type="Proteomes" id="UP001497482"/>
    </source>
</evidence>
<feature type="region of interest" description="Disordered" evidence="1">
    <location>
        <begin position="73"/>
        <end position="92"/>
    </location>
</feature>
<accession>A0AAV2LD51</accession>
<gene>
    <name evidence="2" type="ORF">KC01_LOCUS26884</name>
</gene>
<feature type="compositionally biased region" description="Low complexity" evidence="1">
    <location>
        <begin position="76"/>
        <end position="89"/>
    </location>
</feature>
<protein>
    <submittedName>
        <fullName evidence="2">Uncharacterized protein</fullName>
    </submittedName>
</protein>
<keyword evidence="3" id="KW-1185">Reference proteome</keyword>
<evidence type="ECO:0000313" key="2">
    <source>
        <dbReference type="EMBL" id="CAL1598511.1"/>
    </source>
</evidence>